<evidence type="ECO:0000259" key="1">
    <source>
        <dbReference type="SMART" id="SM00355"/>
    </source>
</evidence>
<reference evidence="2" key="2">
    <citation type="submission" date="2023-06" db="EMBL/GenBank/DDBJ databases">
        <authorList>
            <consortium name="Lawrence Berkeley National Laboratory"/>
            <person name="Haridas S."/>
            <person name="Hensen N."/>
            <person name="Bonometti L."/>
            <person name="Westerberg I."/>
            <person name="Brannstrom I.O."/>
            <person name="Guillou S."/>
            <person name="Cros-Aarteil S."/>
            <person name="Calhoun S."/>
            <person name="Kuo A."/>
            <person name="Mondo S."/>
            <person name="Pangilinan J."/>
            <person name="Riley R."/>
            <person name="Labutti K."/>
            <person name="Andreopoulos B."/>
            <person name="Lipzen A."/>
            <person name="Chen C."/>
            <person name="Yanf M."/>
            <person name="Daum C."/>
            <person name="Ng V."/>
            <person name="Clum A."/>
            <person name="Steindorff A."/>
            <person name="Ohm R."/>
            <person name="Martin F."/>
            <person name="Silar P."/>
            <person name="Natvig D."/>
            <person name="Lalanne C."/>
            <person name="Gautier V."/>
            <person name="Ament-Velasquez S.L."/>
            <person name="Kruys A."/>
            <person name="Hutchinson M.I."/>
            <person name="Powell A.J."/>
            <person name="Barry K."/>
            <person name="Miller A.N."/>
            <person name="Grigoriev I.V."/>
            <person name="Debuchy R."/>
            <person name="Gladieux P."/>
            <person name="Thoren M.H."/>
            <person name="Johannesson H."/>
        </authorList>
    </citation>
    <scope>NUCLEOTIDE SEQUENCE</scope>
    <source>
        <strain evidence="2">CBS 560.94</strain>
    </source>
</reference>
<dbReference type="EMBL" id="JAUEPP010000003">
    <property type="protein sequence ID" value="KAK3348536.1"/>
    <property type="molecule type" value="Genomic_DNA"/>
</dbReference>
<gene>
    <name evidence="2" type="ORF">B0H65DRAFT_508404</name>
</gene>
<dbReference type="InterPro" id="IPR013087">
    <property type="entry name" value="Znf_C2H2_type"/>
</dbReference>
<name>A0AAE0JJ06_9PEZI</name>
<evidence type="ECO:0000313" key="3">
    <source>
        <dbReference type="Proteomes" id="UP001278500"/>
    </source>
</evidence>
<keyword evidence="3" id="KW-1185">Reference proteome</keyword>
<dbReference type="RefSeq" id="XP_062683618.1">
    <property type="nucleotide sequence ID" value="XM_062828219.1"/>
</dbReference>
<accession>A0AAE0JJ06</accession>
<proteinExistence type="predicted"/>
<feature type="domain" description="C2H2-type" evidence="1">
    <location>
        <begin position="24"/>
        <end position="50"/>
    </location>
</feature>
<comment type="caution">
    <text evidence="2">The sequence shown here is derived from an EMBL/GenBank/DDBJ whole genome shotgun (WGS) entry which is preliminary data.</text>
</comment>
<reference evidence="2" key="1">
    <citation type="journal article" date="2023" name="Mol. Phylogenet. Evol.">
        <title>Genome-scale phylogeny and comparative genomics of the fungal order Sordariales.</title>
        <authorList>
            <person name="Hensen N."/>
            <person name="Bonometti L."/>
            <person name="Westerberg I."/>
            <person name="Brannstrom I.O."/>
            <person name="Guillou S."/>
            <person name="Cros-Aarteil S."/>
            <person name="Calhoun S."/>
            <person name="Haridas S."/>
            <person name="Kuo A."/>
            <person name="Mondo S."/>
            <person name="Pangilinan J."/>
            <person name="Riley R."/>
            <person name="LaButti K."/>
            <person name="Andreopoulos B."/>
            <person name="Lipzen A."/>
            <person name="Chen C."/>
            <person name="Yan M."/>
            <person name="Daum C."/>
            <person name="Ng V."/>
            <person name="Clum A."/>
            <person name="Steindorff A."/>
            <person name="Ohm R.A."/>
            <person name="Martin F."/>
            <person name="Silar P."/>
            <person name="Natvig D.O."/>
            <person name="Lalanne C."/>
            <person name="Gautier V."/>
            <person name="Ament-Velasquez S.L."/>
            <person name="Kruys A."/>
            <person name="Hutchinson M.I."/>
            <person name="Powell A.J."/>
            <person name="Barry K."/>
            <person name="Miller A.N."/>
            <person name="Grigoriev I.V."/>
            <person name="Debuchy R."/>
            <person name="Gladieux P."/>
            <person name="Hiltunen Thoren M."/>
            <person name="Johannesson H."/>
        </authorList>
    </citation>
    <scope>NUCLEOTIDE SEQUENCE</scope>
    <source>
        <strain evidence="2">CBS 560.94</strain>
    </source>
</reference>
<dbReference type="Proteomes" id="UP001278500">
    <property type="component" value="Unassembled WGS sequence"/>
</dbReference>
<dbReference type="GeneID" id="87865373"/>
<sequence>MRQSSDQQQSAEQSTFATTATGEFICTDPECKTKPVFKRKCDLTKHQNNHRRPRKCPIEGCTYGGAEQKDLNRHLWSYHPVYSREKNIPKEETMCDFPGCDYKGRKDNVRRHKDTVGHHREQP</sequence>
<organism evidence="2 3">
    <name type="scientific">Neurospora tetraspora</name>
    <dbReference type="NCBI Taxonomy" id="94610"/>
    <lineage>
        <taxon>Eukaryota</taxon>
        <taxon>Fungi</taxon>
        <taxon>Dikarya</taxon>
        <taxon>Ascomycota</taxon>
        <taxon>Pezizomycotina</taxon>
        <taxon>Sordariomycetes</taxon>
        <taxon>Sordariomycetidae</taxon>
        <taxon>Sordariales</taxon>
        <taxon>Sordariaceae</taxon>
        <taxon>Neurospora</taxon>
    </lineage>
</organism>
<dbReference type="AlphaFoldDB" id="A0AAE0JJ06"/>
<feature type="domain" description="C2H2-type" evidence="1">
    <location>
        <begin position="54"/>
        <end position="79"/>
    </location>
</feature>
<dbReference type="Gene3D" id="3.30.160.60">
    <property type="entry name" value="Classic Zinc Finger"/>
    <property type="match status" value="1"/>
</dbReference>
<feature type="domain" description="C2H2-type" evidence="1">
    <location>
        <begin position="93"/>
        <end position="118"/>
    </location>
</feature>
<dbReference type="SMART" id="SM00355">
    <property type="entry name" value="ZnF_C2H2"/>
    <property type="match status" value="3"/>
</dbReference>
<protein>
    <recommendedName>
        <fullName evidence="1">C2H2-type domain-containing protein</fullName>
    </recommendedName>
</protein>
<evidence type="ECO:0000313" key="2">
    <source>
        <dbReference type="EMBL" id="KAK3348536.1"/>
    </source>
</evidence>